<sequence length="446" mass="49169">MSHLNAPQPACSADQSAESSNISELDVLPDNVMEESDDEGGWITKVAKKRRHGSNSSEATIITQPTHNLVVIIKPTDPTKIITNMNPLALKQMLENLAPDGVIQIRPNYRLNLLAIDARNIESTKSLLQLKKLGTIQVQTYEPAPPSSNVGVIRGVSTEITDADLWASIREKAPVLQVRRLGKTEAVKLVFSTRTSPEYVFVGHTRYSVFSYLEKPRQCPKCNRFGHLASTCSKTQRCSRCGGEHVVSECEAKQPRCINCKRGHDATSRNCPAYKAEKQITNYRSSNNVDYTSAKSVITNEQKVQGLEKHRTPRKQKQSLKGDKKTIIPEMNETDYPPLDTPSSEIVPKPTVASAQQPESSPKNTEAVSSQNTSKNQEVPGKWARDHPAQKKPRSVATPQSQSLGNALCTIATLLRSFLTSLQSPIAHAMITIIDIVVPLATSWCN</sequence>
<keyword evidence="2" id="KW-1185">Reference proteome</keyword>
<gene>
    <name evidence="1" type="ORF">HPB47_019399</name>
</gene>
<accession>A0AC60QLU2</accession>
<evidence type="ECO:0000313" key="1">
    <source>
        <dbReference type="EMBL" id="KAG0434031.1"/>
    </source>
</evidence>
<name>A0AC60QLU2_IXOPE</name>
<comment type="caution">
    <text evidence="1">The sequence shown here is derived from an EMBL/GenBank/DDBJ whole genome shotgun (WGS) entry which is preliminary data.</text>
</comment>
<proteinExistence type="predicted"/>
<reference evidence="1 2" key="1">
    <citation type="journal article" date="2020" name="Cell">
        <title>Large-Scale Comparative Analyses of Tick Genomes Elucidate Their Genetic Diversity and Vector Capacities.</title>
        <authorList>
            <consortium name="Tick Genome and Microbiome Consortium (TIGMIC)"/>
            <person name="Jia N."/>
            <person name="Wang J."/>
            <person name="Shi W."/>
            <person name="Du L."/>
            <person name="Sun Y."/>
            <person name="Zhan W."/>
            <person name="Jiang J.F."/>
            <person name="Wang Q."/>
            <person name="Zhang B."/>
            <person name="Ji P."/>
            <person name="Bell-Sakyi L."/>
            <person name="Cui X.M."/>
            <person name="Yuan T.T."/>
            <person name="Jiang B.G."/>
            <person name="Yang W.F."/>
            <person name="Lam T.T."/>
            <person name="Chang Q.C."/>
            <person name="Ding S.J."/>
            <person name="Wang X.J."/>
            <person name="Zhu J.G."/>
            <person name="Ruan X.D."/>
            <person name="Zhao L."/>
            <person name="Wei J.T."/>
            <person name="Ye R.Z."/>
            <person name="Que T.C."/>
            <person name="Du C.H."/>
            <person name="Zhou Y.H."/>
            <person name="Cheng J.X."/>
            <person name="Dai P.F."/>
            <person name="Guo W.B."/>
            <person name="Han X.H."/>
            <person name="Huang E.J."/>
            <person name="Li L.F."/>
            <person name="Wei W."/>
            <person name="Gao Y.C."/>
            <person name="Liu J.Z."/>
            <person name="Shao H.Z."/>
            <person name="Wang X."/>
            <person name="Wang C.C."/>
            <person name="Yang T.C."/>
            <person name="Huo Q.B."/>
            <person name="Li W."/>
            <person name="Chen H.Y."/>
            <person name="Chen S.E."/>
            <person name="Zhou L.G."/>
            <person name="Ni X.B."/>
            <person name="Tian J.H."/>
            <person name="Sheng Y."/>
            <person name="Liu T."/>
            <person name="Pan Y.S."/>
            <person name="Xia L.Y."/>
            <person name="Li J."/>
            <person name="Zhao F."/>
            <person name="Cao W.C."/>
        </authorList>
    </citation>
    <scope>NUCLEOTIDE SEQUENCE [LARGE SCALE GENOMIC DNA]</scope>
    <source>
        <strain evidence="1">Iper-2018</strain>
    </source>
</reference>
<evidence type="ECO:0000313" key="2">
    <source>
        <dbReference type="Proteomes" id="UP000805193"/>
    </source>
</evidence>
<dbReference type="Proteomes" id="UP000805193">
    <property type="component" value="Unassembled WGS sequence"/>
</dbReference>
<dbReference type="EMBL" id="JABSTQ010008821">
    <property type="protein sequence ID" value="KAG0434031.1"/>
    <property type="molecule type" value="Genomic_DNA"/>
</dbReference>
<protein>
    <submittedName>
        <fullName evidence="1">Uncharacterized protein</fullName>
    </submittedName>
</protein>
<organism evidence="1 2">
    <name type="scientific">Ixodes persulcatus</name>
    <name type="common">Taiga tick</name>
    <dbReference type="NCBI Taxonomy" id="34615"/>
    <lineage>
        <taxon>Eukaryota</taxon>
        <taxon>Metazoa</taxon>
        <taxon>Ecdysozoa</taxon>
        <taxon>Arthropoda</taxon>
        <taxon>Chelicerata</taxon>
        <taxon>Arachnida</taxon>
        <taxon>Acari</taxon>
        <taxon>Parasitiformes</taxon>
        <taxon>Ixodida</taxon>
        <taxon>Ixodoidea</taxon>
        <taxon>Ixodidae</taxon>
        <taxon>Ixodinae</taxon>
        <taxon>Ixodes</taxon>
    </lineage>
</organism>